<keyword evidence="1" id="KW-0472">Membrane</keyword>
<evidence type="ECO:0000256" key="1">
    <source>
        <dbReference type="SAM" id="Phobius"/>
    </source>
</evidence>
<organism evidence="2 3">
    <name type="scientific">Lasallia pustulata</name>
    <dbReference type="NCBI Taxonomy" id="136370"/>
    <lineage>
        <taxon>Eukaryota</taxon>
        <taxon>Fungi</taxon>
        <taxon>Dikarya</taxon>
        <taxon>Ascomycota</taxon>
        <taxon>Pezizomycotina</taxon>
        <taxon>Lecanoromycetes</taxon>
        <taxon>OSLEUM clade</taxon>
        <taxon>Umbilicariomycetidae</taxon>
        <taxon>Umbilicariales</taxon>
        <taxon>Umbilicariaceae</taxon>
        <taxon>Lasallia</taxon>
    </lineage>
</organism>
<protein>
    <submittedName>
        <fullName evidence="2">Uncharacterized protein</fullName>
    </submittedName>
</protein>
<feature type="transmembrane region" description="Helical" evidence="1">
    <location>
        <begin position="477"/>
        <end position="498"/>
    </location>
</feature>
<dbReference type="PANTHER" id="PTHR35041:SF3">
    <property type="entry name" value="FORMYLMETHIONINE DEFORMYLASE-LIKE PROTEIN"/>
    <property type="match status" value="1"/>
</dbReference>
<evidence type="ECO:0000313" key="3">
    <source>
        <dbReference type="Proteomes" id="UP000324767"/>
    </source>
</evidence>
<feature type="transmembrane region" description="Helical" evidence="1">
    <location>
        <begin position="172"/>
        <end position="196"/>
    </location>
</feature>
<name>A0A5M8PVE4_9LECA</name>
<gene>
    <name evidence="2" type="ORF">FRX48_03645</name>
</gene>
<keyword evidence="1" id="KW-1133">Transmembrane helix</keyword>
<reference evidence="2 3" key="1">
    <citation type="submission" date="2019-09" db="EMBL/GenBank/DDBJ databases">
        <title>The hologenome of the rock-dwelling lichen Lasallia pustulata.</title>
        <authorList>
            <person name="Greshake Tzovaras B."/>
            <person name="Segers F."/>
            <person name="Bicker A."/>
            <person name="Dal Grande F."/>
            <person name="Otte J."/>
            <person name="Hankeln T."/>
            <person name="Schmitt I."/>
            <person name="Ebersberger I."/>
        </authorList>
    </citation>
    <scope>NUCLEOTIDE SEQUENCE [LARGE SCALE GENOMIC DNA]</scope>
    <source>
        <strain evidence="2">A1-1</strain>
    </source>
</reference>
<evidence type="ECO:0000313" key="2">
    <source>
        <dbReference type="EMBL" id="KAA6412653.1"/>
    </source>
</evidence>
<dbReference type="OrthoDB" id="5322539at2759"/>
<comment type="caution">
    <text evidence="2">The sequence shown here is derived from an EMBL/GenBank/DDBJ whole genome shotgun (WGS) entry which is preliminary data.</text>
</comment>
<keyword evidence="1" id="KW-0812">Transmembrane</keyword>
<sequence>MVELQDYQMGDLTRQLRVEATSVHDGFVPTPANQSLLADIRTPEGSSKADSALRRPAPGLRRLFNLNIAHLQSSREAMLACFVLGILLAIAHHFFYHHLNGTMVKSKNNQEWALRFGNAFALATKAVLVAAVGIAYTQHIWRAFKEKALTVEGIDAVVAASNDVFTFLNREIWLQCFTGTVIAGLLWILPIVITLLPPASLAVHSTFRDLTVQSRVPAPTYDDKAYAEIANDLTYKGSRIGRLIWATGTNVATIPMNPSYPTVSYEVDFYGPSLNCALGSFDRPEADDKNVVEVYNFSNTTSNVLSFWTRTNDKYFQCGLYNTSFHTVFSFHDNLQSTNSTKAFLNPVKYPNSTTDKRDIPYSIAYQGWMDPISDMLIGHLFMNDAVDAVGWFSNICMTGLCYSSDVQPALQDQLAHDASIGTAQLFRPLEDVVEEFSVNMTMSLFSSSLLSPSVYSTNITVTSPINIYAYNWKTLLLPYLASVVCSVVALLIGVRAFRINEKGMSTSFSSIMCTTRNRDLDDLVGHDSLGARPLNPKITNTRLQFERSTGRELDHWAFRIK</sequence>
<dbReference type="EMBL" id="VXIT01000005">
    <property type="protein sequence ID" value="KAA6412653.1"/>
    <property type="molecule type" value="Genomic_DNA"/>
</dbReference>
<feature type="transmembrane region" description="Helical" evidence="1">
    <location>
        <begin position="77"/>
        <end position="96"/>
    </location>
</feature>
<accession>A0A5M8PVE4</accession>
<proteinExistence type="predicted"/>
<feature type="transmembrane region" description="Helical" evidence="1">
    <location>
        <begin position="116"/>
        <end position="137"/>
    </location>
</feature>
<dbReference type="Proteomes" id="UP000324767">
    <property type="component" value="Unassembled WGS sequence"/>
</dbReference>
<dbReference type="PANTHER" id="PTHR35041">
    <property type="entry name" value="MEDIATOR OF RNA POLYMERASE II TRANSCRIPTION SUBUNIT 1"/>
    <property type="match status" value="1"/>
</dbReference>
<dbReference type="AlphaFoldDB" id="A0A5M8PVE4"/>